<dbReference type="RefSeq" id="YP_010755323.1">
    <property type="nucleotide sequence ID" value="NC_073468.1"/>
</dbReference>
<dbReference type="EMBL" id="OK040790">
    <property type="protein sequence ID" value="UDL16083.1"/>
    <property type="molecule type" value="Genomic_DNA"/>
</dbReference>
<dbReference type="GeneID" id="80019974"/>
<keyword evidence="3" id="KW-1185">Reference proteome</keyword>
<evidence type="ECO:0000313" key="3">
    <source>
        <dbReference type="Proteomes" id="UP000827768"/>
    </source>
</evidence>
<gene>
    <name evidence="2" type="primary">333</name>
    <name evidence="1" type="synonym">32</name>
    <name evidence="1" type="ORF">SEA_PUMPERNICKEL_32</name>
    <name evidence="2" type="ORF">SEA_PUMPERNICKEL_333</name>
</gene>
<dbReference type="KEGG" id="vg:80019974"/>
<organism evidence="2 3">
    <name type="scientific">Microbacterium phage Pumpernickel</name>
    <dbReference type="NCBI Taxonomy" id="2885983"/>
    <lineage>
        <taxon>Viruses</taxon>
        <taxon>Duplodnaviria</taxon>
        <taxon>Heunggongvirae</taxon>
        <taxon>Uroviricota</taxon>
        <taxon>Caudoviricetes</taxon>
        <taxon>Pumpernickelvirus</taxon>
        <taxon>Pumpernickelvirus pumpernickel</taxon>
    </lineage>
</organism>
<proteinExistence type="predicted"/>
<reference evidence="2" key="1">
    <citation type="submission" date="2021-09" db="EMBL/GenBank/DDBJ databases">
        <authorList>
            <person name="Andersen S.H."/>
            <person name="Beall E.A."/>
            <person name="Cappelle B."/>
            <person name="Falteisek K.J."/>
            <person name="Fenske B.A."/>
            <person name="Gansluckner N.W."/>
            <person name="Gilbertson S.M."/>
            <person name="Krings K.J."/>
            <person name="Mobeck M."/>
            <person name="Odeku J.O."/>
            <person name="Poncelet M.E."/>
            <person name="Rohr J.R."/>
            <person name="Rolands L."/>
            <person name="Whipple C.D."/>
            <person name="Whipple E.M."/>
            <person name="Spring A.M."/>
            <person name="Klyczek K."/>
            <person name="Garlena R.A."/>
            <person name="Russell D.A."/>
            <person name="Pope W.H."/>
            <person name="Jacobs-Sera D."/>
            <person name="Hatfull G.F."/>
        </authorList>
    </citation>
    <scope>NUCLEOTIDE SEQUENCE</scope>
</reference>
<dbReference type="EMBL" id="OK040790">
    <property type="protein sequence ID" value="UDL15823.1"/>
    <property type="molecule type" value="Genomic_DNA"/>
</dbReference>
<sequence>MPTQYVSPQDMKQVDQVVAQCAALMIGRNNPEVRFDPAAHLIEFEFGTKRTVIVVMLDEMTPFDRLITEQNFVENFEPKIV</sequence>
<dbReference type="Proteomes" id="UP000827768">
    <property type="component" value="Segment"/>
</dbReference>
<protein>
    <submittedName>
        <fullName evidence="2">Uncharacterized protein</fullName>
    </submittedName>
</protein>
<name>A0AAE9C2N1_9CAUD</name>
<accession>A0AAE9C2N1</accession>
<evidence type="ECO:0000313" key="1">
    <source>
        <dbReference type="EMBL" id="UDL15823.1"/>
    </source>
</evidence>
<evidence type="ECO:0000313" key="2">
    <source>
        <dbReference type="EMBL" id="UDL16083.1"/>
    </source>
</evidence>